<name>A0A8H6E0W3_PETAA</name>
<protein>
    <submittedName>
        <fullName evidence="1">Uncharacterized protein</fullName>
    </submittedName>
</protein>
<dbReference type="AlphaFoldDB" id="A0A8H6E0W3"/>
<reference evidence="1 2" key="1">
    <citation type="submission" date="2019-04" db="EMBL/GenBank/DDBJ databases">
        <title>Aspergillus burnettii sp. nov., novel species from soil in southeast Queensland.</title>
        <authorList>
            <person name="Gilchrist C.L.M."/>
            <person name="Pitt J.I."/>
            <person name="Lange L."/>
            <person name="Lacey H.J."/>
            <person name="Vuong D."/>
            <person name="Midgley D.J."/>
            <person name="Greenfield P."/>
            <person name="Bradbury M."/>
            <person name="Lacey E."/>
            <person name="Busk P.K."/>
            <person name="Pilgaard B."/>
            <person name="Chooi Y.H."/>
            <person name="Piggott A.M."/>
        </authorList>
    </citation>
    <scope>NUCLEOTIDE SEQUENCE [LARGE SCALE GENOMIC DNA]</scope>
    <source>
        <strain evidence="1 2">FRR 5400</strain>
    </source>
</reference>
<dbReference type="EMBL" id="SPNV01000474">
    <property type="protein sequence ID" value="KAF5855227.1"/>
    <property type="molecule type" value="Genomic_DNA"/>
</dbReference>
<evidence type="ECO:0000313" key="2">
    <source>
        <dbReference type="Proteomes" id="UP000541154"/>
    </source>
</evidence>
<accession>A0A8H6E0W3</accession>
<gene>
    <name evidence="1" type="ORF">ETB97_009649</name>
</gene>
<proteinExistence type="predicted"/>
<keyword evidence="2" id="KW-1185">Reference proteome</keyword>
<organism evidence="1 2">
    <name type="scientific">Petromyces alliaceus</name>
    <name type="common">Aspergillus alliaceus</name>
    <dbReference type="NCBI Taxonomy" id="209559"/>
    <lineage>
        <taxon>Eukaryota</taxon>
        <taxon>Fungi</taxon>
        <taxon>Dikarya</taxon>
        <taxon>Ascomycota</taxon>
        <taxon>Pezizomycotina</taxon>
        <taxon>Eurotiomycetes</taxon>
        <taxon>Eurotiomycetidae</taxon>
        <taxon>Eurotiales</taxon>
        <taxon>Aspergillaceae</taxon>
        <taxon>Aspergillus</taxon>
        <taxon>Aspergillus subgen. Circumdati</taxon>
    </lineage>
</organism>
<dbReference type="Proteomes" id="UP000541154">
    <property type="component" value="Unassembled WGS sequence"/>
</dbReference>
<evidence type="ECO:0000313" key="1">
    <source>
        <dbReference type="EMBL" id="KAF5855227.1"/>
    </source>
</evidence>
<feature type="non-terminal residue" evidence="1">
    <location>
        <position position="152"/>
    </location>
</feature>
<sequence length="152" mass="17754">MIPEETWFQATIEVYHTEHPSWNRCGFSSRLEGLFKTWTRFAGYYGRRWLCERHGREIVIYEVMIRVSGSEKICEAESEARGRLQNIGDVLVGLCRRIGKWKLVRDVEAEWTLEEDGDDDLSKDMVGSKPPQWIFADKDELGRSNVESDYSD</sequence>
<comment type="caution">
    <text evidence="1">The sequence shown here is derived from an EMBL/GenBank/DDBJ whole genome shotgun (WGS) entry which is preliminary data.</text>
</comment>